<reference evidence="2" key="1">
    <citation type="submission" date="2023-07" db="EMBL/GenBank/DDBJ databases">
        <title>30 novel species of actinomycetes from the DSMZ collection.</title>
        <authorList>
            <person name="Nouioui I."/>
        </authorList>
    </citation>
    <scope>NUCLEOTIDE SEQUENCE [LARGE SCALE GENOMIC DNA]</scope>
    <source>
        <strain evidence="2">DSM 45834</strain>
    </source>
</reference>
<gene>
    <name evidence="1" type="ORF">RM445_31455</name>
</gene>
<keyword evidence="2" id="KW-1185">Reference proteome</keyword>
<protein>
    <recommendedName>
        <fullName evidence="3">NTP pyrophosphohydrolase</fullName>
    </recommendedName>
</protein>
<sequence>MLHLVVDAANVVGSRPDGWWRDRAGAARRLAGSIVAVLVSRPEDLVELLDGTAPSSAETAGSDPAETALQVHLVLEGAAAKVDDVPTHPLLDVVHAPAEGDSAIVALVGGLAGESGRVLVVTADRELRERVRAAGAEVTGPGAFRAALPDPGRR</sequence>
<evidence type="ECO:0000313" key="2">
    <source>
        <dbReference type="Proteomes" id="UP001183202"/>
    </source>
</evidence>
<accession>A0ABU2NJ55</accession>
<dbReference type="RefSeq" id="WP_311560512.1">
    <property type="nucleotide sequence ID" value="NZ_JAVREJ010000060.1"/>
</dbReference>
<name>A0ABU2NJ55_9PSEU</name>
<evidence type="ECO:0008006" key="3">
    <source>
        <dbReference type="Google" id="ProtNLM"/>
    </source>
</evidence>
<organism evidence="1 2">
    <name type="scientific">Pseudonocardia charpentierae</name>
    <dbReference type="NCBI Taxonomy" id="3075545"/>
    <lineage>
        <taxon>Bacteria</taxon>
        <taxon>Bacillati</taxon>
        <taxon>Actinomycetota</taxon>
        <taxon>Actinomycetes</taxon>
        <taxon>Pseudonocardiales</taxon>
        <taxon>Pseudonocardiaceae</taxon>
        <taxon>Pseudonocardia</taxon>
    </lineage>
</organism>
<dbReference type="EMBL" id="JAVREJ010000060">
    <property type="protein sequence ID" value="MDT0354002.1"/>
    <property type="molecule type" value="Genomic_DNA"/>
</dbReference>
<dbReference type="Proteomes" id="UP001183202">
    <property type="component" value="Unassembled WGS sequence"/>
</dbReference>
<proteinExistence type="predicted"/>
<evidence type="ECO:0000313" key="1">
    <source>
        <dbReference type="EMBL" id="MDT0354002.1"/>
    </source>
</evidence>
<comment type="caution">
    <text evidence="1">The sequence shown here is derived from an EMBL/GenBank/DDBJ whole genome shotgun (WGS) entry which is preliminary data.</text>
</comment>